<name>A0A0F8A5R5_9HYPO</name>
<keyword evidence="3" id="KW-1185">Reference proteome</keyword>
<protein>
    <submittedName>
        <fullName evidence="2">Uncharacterized protein</fullName>
    </submittedName>
</protein>
<accession>A0A0F8A5R5</accession>
<dbReference type="OrthoDB" id="2532734at2759"/>
<evidence type="ECO:0000256" key="1">
    <source>
        <dbReference type="SAM" id="MobiDB-lite"/>
    </source>
</evidence>
<dbReference type="AlphaFoldDB" id="A0A0F8A5R5"/>
<evidence type="ECO:0000313" key="3">
    <source>
        <dbReference type="Proteomes" id="UP000054481"/>
    </source>
</evidence>
<reference evidence="2 3" key="1">
    <citation type="journal article" date="2014" name="Genome Biol. Evol.">
        <title>Comparative genomics and transcriptomics analyses reveal divergent lifestyle features of nematode endoparasitic fungus Hirsutella minnesotensis.</title>
        <authorList>
            <person name="Lai Y."/>
            <person name="Liu K."/>
            <person name="Zhang X."/>
            <person name="Zhang X."/>
            <person name="Li K."/>
            <person name="Wang N."/>
            <person name="Shu C."/>
            <person name="Wu Y."/>
            <person name="Wang C."/>
            <person name="Bushley K.E."/>
            <person name="Xiang M."/>
            <person name="Liu X."/>
        </authorList>
    </citation>
    <scope>NUCLEOTIDE SEQUENCE [LARGE SCALE GENOMIC DNA]</scope>
    <source>
        <strain evidence="2 3">3608</strain>
    </source>
</reference>
<dbReference type="Proteomes" id="UP000054481">
    <property type="component" value="Unassembled WGS sequence"/>
</dbReference>
<sequence>MDSSKDQQQNKDGDKQFSVQPIKHDVDPKTAPFQATPGPVIAENMPAEEGTKEERQAKMETMNKG</sequence>
<proteinExistence type="predicted"/>
<feature type="region of interest" description="Disordered" evidence="1">
    <location>
        <begin position="1"/>
        <end position="65"/>
    </location>
</feature>
<evidence type="ECO:0000313" key="2">
    <source>
        <dbReference type="EMBL" id="KJZ75789.1"/>
    </source>
</evidence>
<feature type="compositionally biased region" description="Basic and acidic residues" evidence="1">
    <location>
        <begin position="49"/>
        <end position="65"/>
    </location>
</feature>
<gene>
    <name evidence="2" type="ORF">HIM_04946</name>
</gene>
<dbReference type="EMBL" id="KQ030515">
    <property type="protein sequence ID" value="KJZ75789.1"/>
    <property type="molecule type" value="Genomic_DNA"/>
</dbReference>
<organism evidence="2 3">
    <name type="scientific">Hirsutella minnesotensis 3608</name>
    <dbReference type="NCBI Taxonomy" id="1043627"/>
    <lineage>
        <taxon>Eukaryota</taxon>
        <taxon>Fungi</taxon>
        <taxon>Dikarya</taxon>
        <taxon>Ascomycota</taxon>
        <taxon>Pezizomycotina</taxon>
        <taxon>Sordariomycetes</taxon>
        <taxon>Hypocreomycetidae</taxon>
        <taxon>Hypocreales</taxon>
        <taxon>Ophiocordycipitaceae</taxon>
        <taxon>Hirsutella</taxon>
    </lineage>
</organism>
<feature type="compositionally biased region" description="Basic and acidic residues" evidence="1">
    <location>
        <begin position="1"/>
        <end position="15"/>
    </location>
</feature>